<dbReference type="GO" id="GO:0003723">
    <property type="term" value="F:RNA binding"/>
    <property type="evidence" value="ECO:0007669"/>
    <property type="project" value="UniProtKB-UniRule"/>
</dbReference>
<dbReference type="InterPro" id="IPR012677">
    <property type="entry name" value="Nucleotide-bd_a/b_plait_sf"/>
</dbReference>
<comment type="caution">
    <text evidence="5">The sequence shown here is derived from an EMBL/GenBank/DDBJ whole genome shotgun (WGS) entry which is preliminary data.</text>
</comment>
<sequence>MGKQSSAVDGDGWTWLFRGKNPVEKRIENPFHKAVEKQASSFYITNFPNHIEARDLWKICAPFGRIVDSYIVKKPSKVGKRFGFVRFLGITNEEQFAKSLANIWIGNHHVFVAVARFQRTKAVNHGPAYKPVLPPRSNGYPSRNEPTPNNIRNNQEVNPSRSFASIVNGTTSSHPVAKKVIELSDLELCFSILTPCVPDYEVIPRKCHSAAPFLGCDIFPPKSFRGDAKVLCKCFCNRWVDMVYLILEILFISFRGGTAYLFLGIWRIT</sequence>
<evidence type="ECO:0000313" key="5">
    <source>
        <dbReference type="EMBL" id="PWA40121.1"/>
    </source>
</evidence>
<feature type="transmembrane region" description="Helical" evidence="3">
    <location>
        <begin position="242"/>
        <end position="263"/>
    </location>
</feature>
<organism evidence="5 6">
    <name type="scientific">Artemisia annua</name>
    <name type="common">Sweet wormwood</name>
    <dbReference type="NCBI Taxonomy" id="35608"/>
    <lineage>
        <taxon>Eukaryota</taxon>
        <taxon>Viridiplantae</taxon>
        <taxon>Streptophyta</taxon>
        <taxon>Embryophyta</taxon>
        <taxon>Tracheophyta</taxon>
        <taxon>Spermatophyta</taxon>
        <taxon>Magnoliopsida</taxon>
        <taxon>eudicotyledons</taxon>
        <taxon>Gunneridae</taxon>
        <taxon>Pentapetalae</taxon>
        <taxon>asterids</taxon>
        <taxon>campanulids</taxon>
        <taxon>Asterales</taxon>
        <taxon>Asteraceae</taxon>
        <taxon>Asteroideae</taxon>
        <taxon>Anthemideae</taxon>
        <taxon>Artemisiinae</taxon>
        <taxon>Artemisia</taxon>
    </lineage>
</organism>
<evidence type="ECO:0000313" key="6">
    <source>
        <dbReference type="Proteomes" id="UP000245207"/>
    </source>
</evidence>
<keyword evidence="3" id="KW-0472">Membrane</keyword>
<evidence type="ECO:0000256" key="3">
    <source>
        <dbReference type="SAM" id="Phobius"/>
    </source>
</evidence>
<feature type="region of interest" description="Disordered" evidence="2">
    <location>
        <begin position="134"/>
        <end position="155"/>
    </location>
</feature>
<dbReference type="InterPro" id="IPR035979">
    <property type="entry name" value="RBD_domain_sf"/>
</dbReference>
<evidence type="ECO:0000259" key="4">
    <source>
        <dbReference type="PROSITE" id="PS50102"/>
    </source>
</evidence>
<evidence type="ECO:0000256" key="1">
    <source>
        <dbReference type="PROSITE-ProRule" id="PRU00176"/>
    </source>
</evidence>
<reference evidence="5 6" key="1">
    <citation type="journal article" date="2018" name="Mol. Plant">
        <title>The genome of Artemisia annua provides insight into the evolution of Asteraceae family and artemisinin biosynthesis.</title>
        <authorList>
            <person name="Shen Q."/>
            <person name="Zhang L."/>
            <person name="Liao Z."/>
            <person name="Wang S."/>
            <person name="Yan T."/>
            <person name="Shi P."/>
            <person name="Liu M."/>
            <person name="Fu X."/>
            <person name="Pan Q."/>
            <person name="Wang Y."/>
            <person name="Lv Z."/>
            <person name="Lu X."/>
            <person name="Zhang F."/>
            <person name="Jiang W."/>
            <person name="Ma Y."/>
            <person name="Chen M."/>
            <person name="Hao X."/>
            <person name="Li L."/>
            <person name="Tang Y."/>
            <person name="Lv G."/>
            <person name="Zhou Y."/>
            <person name="Sun X."/>
            <person name="Brodelius P.E."/>
            <person name="Rose J.K.C."/>
            <person name="Tang K."/>
        </authorList>
    </citation>
    <scope>NUCLEOTIDE SEQUENCE [LARGE SCALE GENOMIC DNA]</scope>
    <source>
        <strain evidence="6">cv. Huhao1</strain>
        <tissue evidence="5">Leaf</tissue>
    </source>
</reference>
<dbReference type="Pfam" id="PF00076">
    <property type="entry name" value="RRM_1"/>
    <property type="match status" value="1"/>
</dbReference>
<dbReference type="AlphaFoldDB" id="A0A2U1KTN9"/>
<dbReference type="OrthoDB" id="1750209at2759"/>
<accession>A0A2U1KTN9</accession>
<feature type="compositionally biased region" description="Polar residues" evidence="2">
    <location>
        <begin position="139"/>
        <end position="155"/>
    </location>
</feature>
<name>A0A2U1KTN9_ARTAN</name>
<dbReference type="Proteomes" id="UP000245207">
    <property type="component" value="Unassembled WGS sequence"/>
</dbReference>
<dbReference type="PROSITE" id="PS50102">
    <property type="entry name" value="RRM"/>
    <property type="match status" value="1"/>
</dbReference>
<feature type="domain" description="RRM" evidence="4">
    <location>
        <begin position="40"/>
        <end position="117"/>
    </location>
</feature>
<keyword evidence="1" id="KW-0694">RNA-binding</keyword>
<keyword evidence="3" id="KW-0812">Transmembrane</keyword>
<protein>
    <recommendedName>
        <fullName evidence="4">RRM domain-containing protein</fullName>
    </recommendedName>
</protein>
<dbReference type="SMART" id="SM00360">
    <property type="entry name" value="RRM"/>
    <property type="match status" value="1"/>
</dbReference>
<keyword evidence="3" id="KW-1133">Transmembrane helix</keyword>
<dbReference type="CDD" id="cd00590">
    <property type="entry name" value="RRM_SF"/>
    <property type="match status" value="1"/>
</dbReference>
<dbReference type="SUPFAM" id="SSF54928">
    <property type="entry name" value="RNA-binding domain, RBD"/>
    <property type="match status" value="1"/>
</dbReference>
<dbReference type="Gene3D" id="3.30.70.330">
    <property type="match status" value="1"/>
</dbReference>
<dbReference type="InterPro" id="IPR000504">
    <property type="entry name" value="RRM_dom"/>
</dbReference>
<dbReference type="EMBL" id="PKPP01014039">
    <property type="protein sequence ID" value="PWA40121.1"/>
    <property type="molecule type" value="Genomic_DNA"/>
</dbReference>
<gene>
    <name evidence="5" type="ORF">CTI12_AA570070</name>
</gene>
<keyword evidence="6" id="KW-1185">Reference proteome</keyword>
<proteinExistence type="predicted"/>
<evidence type="ECO:0000256" key="2">
    <source>
        <dbReference type="SAM" id="MobiDB-lite"/>
    </source>
</evidence>